<dbReference type="GO" id="GO:0005789">
    <property type="term" value="C:endoplasmic reticulum membrane"/>
    <property type="evidence" value="ECO:0007669"/>
    <property type="project" value="UniProtKB-SubCell"/>
</dbReference>
<dbReference type="PANTHER" id="PTHR24291:SF189">
    <property type="entry name" value="CYTOCHROME P450 4C3-RELATED"/>
    <property type="match status" value="1"/>
</dbReference>
<comment type="cofactor">
    <cofactor evidence="1 14">
        <name>heme</name>
        <dbReference type="ChEBI" id="CHEBI:30413"/>
    </cofactor>
</comment>
<proteinExistence type="inferred from homology"/>
<evidence type="ECO:0000256" key="2">
    <source>
        <dbReference type="ARBA" id="ARBA00003690"/>
    </source>
</evidence>
<dbReference type="GO" id="GO:0020037">
    <property type="term" value="F:heme binding"/>
    <property type="evidence" value="ECO:0007669"/>
    <property type="project" value="InterPro"/>
</dbReference>
<dbReference type="GO" id="GO:0005506">
    <property type="term" value="F:iron ion binding"/>
    <property type="evidence" value="ECO:0007669"/>
    <property type="project" value="InterPro"/>
</dbReference>
<dbReference type="PANTHER" id="PTHR24291">
    <property type="entry name" value="CYTOCHROME P450 FAMILY 4"/>
    <property type="match status" value="1"/>
</dbReference>
<feature type="transmembrane region" description="Helical" evidence="16">
    <location>
        <begin position="12"/>
        <end position="35"/>
    </location>
</feature>
<dbReference type="AlphaFoldDB" id="A0AA39F4K6"/>
<comment type="function">
    <text evidence="2">May be involved in the metabolism of insect hormones and in the breakdown of synthetic insecticides.</text>
</comment>
<evidence type="ECO:0000313" key="18">
    <source>
        <dbReference type="Proteomes" id="UP001168972"/>
    </source>
</evidence>
<keyword evidence="9" id="KW-0492">Microsome</keyword>
<dbReference type="GO" id="GO:0004497">
    <property type="term" value="F:monooxygenase activity"/>
    <property type="evidence" value="ECO:0007669"/>
    <property type="project" value="UniProtKB-KW"/>
</dbReference>
<evidence type="ECO:0000256" key="13">
    <source>
        <dbReference type="ARBA" id="ARBA00023136"/>
    </source>
</evidence>
<keyword evidence="7 14" id="KW-0479">Metal-binding</keyword>
<evidence type="ECO:0000256" key="15">
    <source>
        <dbReference type="RuleBase" id="RU000461"/>
    </source>
</evidence>
<protein>
    <recommendedName>
        <fullName evidence="19">Cytochrome P450</fullName>
    </recommendedName>
</protein>
<keyword evidence="12 15" id="KW-0503">Monooxygenase</keyword>
<feature type="binding site" description="axial binding residue" evidence="14">
    <location>
        <position position="453"/>
    </location>
    <ligand>
        <name>heme</name>
        <dbReference type="ChEBI" id="CHEBI:30413"/>
    </ligand>
    <ligandPart>
        <name>Fe</name>
        <dbReference type="ChEBI" id="CHEBI:18248"/>
    </ligandPart>
</feature>
<dbReference type="PRINTS" id="PR00463">
    <property type="entry name" value="EP450I"/>
</dbReference>
<name>A0AA39F4K6_MICHY</name>
<dbReference type="EMBL" id="JAQQBR010001833">
    <property type="protein sequence ID" value="KAK0162781.1"/>
    <property type="molecule type" value="Genomic_DNA"/>
</dbReference>
<evidence type="ECO:0000256" key="11">
    <source>
        <dbReference type="ARBA" id="ARBA00023004"/>
    </source>
</evidence>
<dbReference type="InterPro" id="IPR050196">
    <property type="entry name" value="Cytochrome_P450_Monoox"/>
</dbReference>
<evidence type="ECO:0000256" key="3">
    <source>
        <dbReference type="ARBA" id="ARBA00004174"/>
    </source>
</evidence>
<keyword evidence="16" id="KW-1133">Transmembrane helix</keyword>
<evidence type="ECO:0000256" key="1">
    <source>
        <dbReference type="ARBA" id="ARBA00001971"/>
    </source>
</evidence>
<sequence length="509" mass="58735">MEALLLNEFSLTGFLVGLVTSLLGIYSLKVLHVFWTHYAKMIKAVKNIPGRPTIPLLGNAWEFANDYEESFNILIKMAEEFSFFRVWLGPKLIVATTRPSDYQIALSSPQTTQKAFFYQFMEPILINTLINGHGPKMRANRKMFVPIINGKYLTNYMEVFNKQLRRKINDMAKKLNMDEFDIYKESEHCVADIIYETMIGIPGTVQDTGDMTIPEAVDSGLEIFYQRCITPWLHPQFFFNLSRIGKKFKNIDKICHEFLYSIISQKKQLYMALARGDLNVKKPNPSLLDLIIENVVKTNVMDDDEIRYNIIDVFIGSYDSILGTFSFAMVMLAMHHEVQEKVREEVMAVVGPDADVLDEHIKKLTYTEMVINEIIRLFPIGPLLTREVTDDIEIDGHLVPKGSTFLMLPFVTHRSMEYWDEPNKFIPERFLPENSKNRHPYAYLPFSAGSRRCAGTKFAKACLKVMIVHCIRNYQFTTTMTLESIKLKTHISVRSSNGYKVSIKKFDQL</sequence>
<evidence type="ECO:0000256" key="5">
    <source>
        <dbReference type="ARBA" id="ARBA00010617"/>
    </source>
</evidence>
<gene>
    <name evidence="17" type="ORF">PV327_006527</name>
</gene>
<dbReference type="SUPFAM" id="SSF48264">
    <property type="entry name" value="Cytochrome P450"/>
    <property type="match status" value="1"/>
</dbReference>
<dbReference type="Pfam" id="PF00067">
    <property type="entry name" value="p450"/>
    <property type="match status" value="1"/>
</dbReference>
<evidence type="ECO:0000256" key="6">
    <source>
        <dbReference type="ARBA" id="ARBA00022617"/>
    </source>
</evidence>
<evidence type="ECO:0000256" key="7">
    <source>
        <dbReference type="ARBA" id="ARBA00022723"/>
    </source>
</evidence>
<dbReference type="Proteomes" id="UP001168972">
    <property type="component" value="Unassembled WGS sequence"/>
</dbReference>
<dbReference type="PRINTS" id="PR00385">
    <property type="entry name" value="P450"/>
</dbReference>
<evidence type="ECO:0000256" key="16">
    <source>
        <dbReference type="SAM" id="Phobius"/>
    </source>
</evidence>
<keyword evidence="6 14" id="KW-0349">Heme</keyword>
<evidence type="ECO:0000256" key="12">
    <source>
        <dbReference type="ARBA" id="ARBA00023033"/>
    </source>
</evidence>
<keyword evidence="10 15" id="KW-0560">Oxidoreductase</keyword>
<comment type="subcellular location">
    <subcellularLocation>
        <location evidence="4">Endoplasmic reticulum membrane</location>
        <topology evidence="4">Peripheral membrane protein</topology>
    </subcellularLocation>
    <subcellularLocation>
        <location evidence="3">Microsome membrane</location>
        <topology evidence="3">Peripheral membrane protein</topology>
    </subcellularLocation>
</comment>
<evidence type="ECO:0008006" key="19">
    <source>
        <dbReference type="Google" id="ProtNLM"/>
    </source>
</evidence>
<evidence type="ECO:0000313" key="17">
    <source>
        <dbReference type="EMBL" id="KAK0162781.1"/>
    </source>
</evidence>
<keyword evidence="11 14" id="KW-0408">Iron</keyword>
<reference evidence="17" key="1">
    <citation type="journal article" date="2023" name="bioRxiv">
        <title>Scaffold-level genome assemblies of two parasitoid biocontrol wasps reveal the parthenogenesis mechanism and an associated novel virus.</title>
        <authorList>
            <person name="Inwood S."/>
            <person name="Skelly J."/>
            <person name="Guhlin J."/>
            <person name="Harrop T."/>
            <person name="Goldson S."/>
            <person name="Dearden P."/>
        </authorList>
    </citation>
    <scope>NUCLEOTIDE SEQUENCE</scope>
    <source>
        <strain evidence="17">Lincoln</strain>
        <tissue evidence="17">Whole body</tissue>
    </source>
</reference>
<keyword evidence="8" id="KW-0256">Endoplasmic reticulum</keyword>
<dbReference type="InterPro" id="IPR036396">
    <property type="entry name" value="Cyt_P450_sf"/>
</dbReference>
<evidence type="ECO:0000256" key="9">
    <source>
        <dbReference type="ARBA" id="ARBA00022848"/>
    </source>
</evidence>
<dbReference type="GO" id="GO:0016705">
    <property type="term" value="F:oxidoreductase activity, acting on paired donors, with incorporation or reduction of molecular oxygen"/>
    <property type="evidence" value="ECO:0007669"/>
    <property type="project" value="InterPro"/>
</dbReference>
<dbReference type="InterPro" id="IPR001128">
    <property type="entry name" value="Cyt_P450"/>
</dbReference>
<evidence type="ECO:0000256" key="4">
    <source>
        <dbReference type="ARBA" id="ARBA00004406"/>
    </source>
</evidence>
<comment type="similarity">
    <text evidence="5 15">Belongs to the cytochrome P450 family.</text>
</comment>
<evidence type="ECO:0000256" key="14">
    <source>
        <dbReference type="PIRSR" id="PIRSR602401-1"/>
    </source>
</evidence>
<dbReference type="InterPro" id="IPR002401">
    <property type="entry name" value="Cyt_P450_E_grp-I"/>
</dbReference>
<dbReference type="Gene3D" id="1.10.630.10">
    <property type="entry name" value="Cytochrome P450"/>
    <property type="match status" value="1"/>
</dbReference>
<evidence type="ECO:0000256" key="10">
    <source>
        <dbReference type="ARBA" id="ARBA00023002"/>
    </source>
</evidence>
<keyword evidence="18" id="KW-1185">Reference proteome</keyword>
<organism evidence="17 18">
    <name type="scientific">Microctonus hyperodae</name>
    <name type="common">Parasitoid wasp</name>
    <dbReference type="NCBI Taxonomy" id="165561"/>
    <lineage>
        <taxon>Eukaryota</taxon>
        <taxon>Metazoa</taxon>
        <taxon>Ecdysozoa</taxon>
        <taxon>Arthropoda</taxon>
        <taxon>Hexapoda</taxon>
        <taxon>Insecta</taxon>
        <taxon>Pterygota</taxon>
        <taxon>Neoptera</taxon>
        <taxon>Endopterygota</taxon>
        <taxon>Hymenoptera</taxon>
        <taxon>Apocrita</taxon>
        <taxon>Ichneumonoidea</taxon>
        <taxon>Braconidae</taxon>
        <taxon>Euphorinae</taxon>
        <taxon>Microctonus</taxon>
    </lineage>
</organism>
<dbReference type="InterPro" id="IPR017972">
    <property type="entry name" value="Cyt_P450_CS"/>
</dbReference>
<dbReference type="PROSITE" id="PS00086">
    <property type="entry name" value="CYTOCHROME_P450"/>
    <property type="match status" value="1"/>
</dbReference>
<reference evidence="17" key="2">
    <citation type="submission" date="2023-03" db="EMBL/GenBank/DDBJ databases">
        <authorList>
            <person name="Inwood S.N."/>
            <person name="Skelly J.G."/>
            <person name="Guhlin J."/>
            <person name="Harrop T.W.R."/>
            <person name="Goldson S.G."/>
            <person name="Dearden P.K."/>
        </authorList>
    </citation>
    <scope>NUCLEOTIDE SEQUENCE</scope>
    <source>
        <strain evidence="17">Lincoln</strain>
        <tissue evidence="17">Whole body</tissue>
    </source>
</reference>
<keyword evidence="13 16" id="KW-0472">Membrane</keyword>
<comment type="caution">
    <text evidence="17">The sequence shown here is derived from an EMBL/GenBank/DDBJ whole genome shotgun (WGS) entry which is preliminary data.</text>
</comment>
<accession>A0AA39F4K6</accession>
<keyword evidence="16" id="KW-0812">Transmembrane</keyword>
<evidence type="ECO:0000256" key="8">
    <source>
        <dbReference type="ARBA" id="ARBA00022824"/>
    </source>
</evidence>